<keyword evidence="2" id="KW-1185">Reference proteome</keyword>
<evidence type="ECO:0000313" key="1">
    <source>
        <dbReference type="EMBL" id="BCJ86523.1"/>
    </source>
</evidence>
<accession>A0A7I8D8Q0</accession>
<dbReference type="RefSeq" id="WP_200760518.1">
    <property type="nucleotide sequence ID" value="NZ_AP023366.1"/>
</dbReference>
<dbReference type="KEGG" id="eff:skT53_15080"/>
<evidence type="ECO:0000313" key="2">
    <source>
        <dbReference type="Proteomes" id="UP000593802"/>
    </source>
</evidence>
<organism evidence="1 2">
    <name type="scientific">Effusibacillus dendaii</name>
    <dbReference type="NCBI Taxonomy" id="2743772"/>
    <lineage>
        <taxon>Bacteria</taxon>
        <taxon>Bacillati</taxon>
        <taxon>Bacillota</taxon>
        <taxon>Bacilli</taxon>
        <taxon>Bacillales</taxon>
        <taxon>Alicyclobacillaceae</taxon>
        <taxon>Effusibacillus</taxon>
    </lineage>
</organism>
<sequence length="143" mass="16624">MDANREQLLSLFDRLTPHQQDDVIHLMKTWLEMPVQKQPTETGESPQNPPLQNPSFLNEWHCLNALKKVVENHYAPRVELGYIAFHPDLDSISTAKTRDAAEKMYVLEAAYELKAIFEKDPDSDVFDKEVLETLHKHLHYVTK</sequence>
<dbReference type="Proteomes" id="UP000593802">
    <property type="component" value="Chromosome"/>
</dbReference>
<dbReference type="AlphaFoldDB" id="A0A7I8D8Q0"/>
<gene>
    <name evidence="1" type="ORF">skT53_15080</name>
</gene>
<reference evidence="1 2" key="1">
    <citation type="submission" date="2020-08" db="EMBL/GenBank/DDBJ databases">
        <title>Complete Genome Sequence of Effusibacillus dendaii Strain skT53, Isolated from Farmland soil.</title>
        <authorList>
            <person name="Konishi T."/>
            <person name="Kawasaki H."/>
        </authorList>
    </citation>
    <scope>NUCLEOTIDE SEQUENCE [LARGE SCALE GENOMIC DNA]</scope>
    <source>
        <strain evidence="2">skT53</strain>
    </source>
</reference>
<name>A0A7I8D8Q0_9BACL</name>
<proteinExistence type="predicted"/>
<dbReference type="EMBL" id="AP023366">
    <property type="protein sequence ID" value="BCJ86523.1"/>
    <property type="molecule type" value="Genomic_DNA"/>
</dbReference>
<protein>
    <submittedName>
        <fullName evidence="1">Uncharacterized protein</fullName>
    </submittedName>
</protein>